<feature type="signal peptide" evidence="2">
    <location>
        <begin position="1"/>
        <end position="30"/>
    </location>
</feature>
<comment type="caution">
    <text evidence="3">The sequence shown here is derived from an EMBL/GenBank/DDBJ whole genome shotgun (WGS) entry which is preliminary data.</text>
</comment>
<evidence type="ECO:0000313" key="3">
    <source>
        <dbReference type="EMBL" id="GAA4872260.1"/>
    </source>
</evidence>
<evidence type="ECO:0000256" key="1">
    <source>
        <dbReference type="SAM" id="Phobius"/>
    </source>
</evidence>
<evidence type="ECO:0000256" key="2">
    <source>
        <dbReference type="SAM" id="SignalP"/>
    </source>
</evidence>
<feature type="chain" id="PRO_5047046044" description="Sortase" evidence="2">
    <location>
        <begin position="31"/>
        <end position="189"/>
    </location>
</feature>
<keyword evidence="1" id="KW-1133">Transmembrane helix</keyword>
<evidence type="ECO:0008006" key="5">
    <source>
        <dbReference type="Google" id="ProtNLM"/>
    </source>
</evidence>
<dbReference type="EMBL" id="BAABIS010000001">
    <property type="protein sequence ID" value="GAA4872260.1"/>
    <property type="molecule type" value="Genomic_DNA"/>
</dbReference>
<dbReference type="RefSeq" id="WP_345699927.1">
    <property type="nucleotide sequence ID" value="NZ_BAABIS010000001.1"/>
</dbReference>
<keyword evidence="2" id="KW-0732">Signal</keyword>
<name>A0ABP9EA28_9ACTN</name>
<evidence type="ECO:0000313" key="4">
    <source>
        <dbReference type="Proteomes" id="UP001501752"/>
    </source>
</evidence>
<feature type="transmembrane region" description="Helical" evidence="1">
    <location>
        <begin position="167"/>
        <end position="184"/>
    </location>
</feature>
<keyword evidence="4" id="KW-1185">Reference proteome</keyword>
<reference evidence="4" key="1">
    <citation type="journal article" date="2019" name="Int. J. Syst. Evol. Microbiol.">
        <title>The Global Catalogue of Microorganisms (GCM) 10K type strain sequencing project: providing services to taxonomists for standard genome sequencing and annotation.</title>
        <authorList>
            <consortium name="The Broad Institute Genomics Platform"/>
            <consortium name="The Broad Institute Genome Sequencing Center for Infectious Disease"/>
            <person name="Wu L."/>
            <person name="Ma J."/>
        </authorList>
    </citation>
    <scope>NUCLEOTIDE SEQUENCE [LARGE SCALE GENOMIC DNA]</scope>
    <source>
        <strain evidence="4">JCM 13006</strain>
    </source>
</reference>
<proteinExistence type="predicted"/>
<protein>
    <recommendedName>
        <fullName evidence="5">Sortase</fullName>
    </recommendedName>
</protein>
<gene>
    <name evidence="3" type="ORF">GCM10023235_59090</name>
</gene>
<organism evidence="3 4">
    <name type="scientific">Kitasatospora terrestris</name>
    <dbReference type="NCBI Taxonomy" id="258051"/>
    <lineage>
        <taxon>Bacteria</taxon>
        <taxon>Bacillati</taxon>
        <taxon>Actinomycetota</taxon>
        <taxon>Actinomycetes</taxon>
        <taxon>Kitasatosporales</taxon>
        <taxon>Streptomycetaceae</taxon>
        <taxon>Kitasatospora</taxon>
    </lineage>
</organism>
<keyword evidence="1" id="KW-0812">Transmembrane</keyword>
<accession>A0ABP9EA28</accession>
<dbReference type="Proteomes" id="UP001501752">
    <property type="component" value="Unassembled WGS sequence"/>
</dbReference>
<sequence>MRRTRTAAAALLGATALLGLTAAATTAASAKDSEPAWVSPAEAAPGQSVAVSVTCDTSSVKTVTAASQAFVGGSATLTVGPDGKYSGTARLVSKEDLSVALSKRSTKDTSWGVDGKCPNGDAFVGAVAVSGTGGAGGAGEWAAGHDTPHGGVDTGVGGSIATDGRQLAAGGALVVAGIGGFWLLRRREA</sequence>
<keyword evidence="1" id="KW-0472">Membrane</keyword>